<dbReference type="OrthoDB" id="9764149at2"/>
<dbReference type="PROSITE" id="PS01175">
    <property type="entry name" value="RIBONUCLEASE_II"/>
    <property type="match status" value="1"/>
</dbReference>
<dbReference type="Pfam" id="PF17876">
    <property type="entry name" value="CSD2"/>
    <property type="match status" value="1"/>
</dbReference>
<evidence type="ECO:0000256" key="1">
    <source>
        <dbReference type="ARBA" id="ARBA00001849"/>
    </source>
</evidence>
<dbReference type="SMART" id="SM00357">
    <property type="entry name" value="CSP"/>
    <property type="match status" value="1"/>
</dbReference>
<reference evidence="10 11" key="2">
    <citation type="submission" date="2019-05" db="EMBL/GenBank/DDBJ databases">
        <title>Genome evolution of the obligate endosymbiont Buchnera aphidicola.</title>
        <authorList>
            <person name="Moran N.A."/>
        </authorList>
    </citation>
    <scope>NUCLEOTIDE SEQUENCE [LARGE SCALE GENOMIC DNA]</scope>
    <source>
        <strain evidence="10 11">Bca</strain>
    </source>
</reference>
<dbReference type="GO" id="GO:0008859">
    <property type="term" value="F:exoribonuclease II activity"/>
    <property type="evidence" value="ECO:0007669"/>
    <property type="project" value="UniProtKB-UniRule"/>
</dbReference>
<evidence type="ECO:0000256" key="5">
    <source>
        <dbReference type="ARBA" id="ARBA00022801"/>
    </source>
</evidence>
<dbReference type="SMART" id="SM00316">
    <property type="entry name" value="S1"/>
    <property type="match status" value="1"/>
</dbReference>
<dbReference type="InterPro" id="IPR004476">
    <property type="entry name" value="RNase_II/RNase_R"/>
</dbReference>
<comment type="subunit">
    <text evidence="8">Monomer.</text>
</comment>
<evidence type="ECO:0000313" key="11">
    <source>
        <dbReference type="Proteomes" id="UP000298594"/>
    </source>
</evidence>
<evidence type="ECO:0000256" key="3">
    <source>
        <dbReference type="ARBA" id="ARBA00022490"/>
    </source>
</evidence>
<feature type="domain" description="S1 motif" evidence="9">
    <location>
        <begin position="644"/>
        <end position="725"/>
    </location>
</feature>
<comment type="catalytic activity">
    <reaction evidence="1 8">
        <text>Exonucleolytic cleavage in the 3'- to 5'-direction to yield nucleoside 5'-phosphates.</text>
        <dbReference type="EC" id="3.1.13.1"/>
    </reaction>
</comment>
<dbReference type="PANTHER" id="PTHR23355:SF9">
    <property type="entry name" value="DIS3-LIKE EXONUCLEASE 2"/>
    <property type="match status" value="1"/>
</dbReference>
<organism evidence="10 11">
    <name type="scientific">Buchnera aphidicola</name>
    <name type="common">Brachycaudus cardui</name>
    <dbReference type="NCBI Taxonomy" id="557993"/>
    <lineage>
        <taxon>Bacteria</taxon>
        <taxon>Pseudomonadati</taxon>
        <taxon>Pseudomonadota</taxon>
        <taxon>Gammaproteobacteria</taxon>
        <taxon>Enterobacterales</taxon>
        <taxon>Erwiniaceae</taxon>
        <taxon>Buchnera</taxon>
    </lineage>
</organism>
<dbReference type="NCBIfam" id="TIGR00358">
    <property type="entry name" value="3_prime_RNase"/>
    <property type="match status" value="1"/>
</dbReference>
<dbReference type="SMART" id="SM00955">
    <property type="entry name" value="RNB"/>
    <property type="match status" value="1"/>
</dbReference>
<evidence type="ECO:0000256" key="4">
    <source>
        <dbReference type="ARBA" id="ARBA00022722"/>
    </source>
</evidence>
<comment type="subcellular location">
    <subcellularLocation>
        <location evidence="2 8">Cytoplasm</location>
    </subcellularLocation>
</comment>
<dbReference type="NCBIfam" id="TIGR02063">
    <property type="entry name" value="RNase_R"/>
    <property type="match status" value="1"/>
</dbReference>
<evidence type="ECO:0000256" key="7">
    <source>
        <dbReference type="ARBA" id="ARBA00022884"/>
    </source>
</evidence>
<evidence type="ECO:0000259" key="9">
    <source>
        <dbReference type="PROSITE" id="PS50126"/>
    </source>
</evidence>
<dbReference type="InterPro" id="IPR003029">
    <property type="entry name" value="S1_domain"/>
</dbReference>
<dbReference type="PANTHER" id="PTHR23355">
    <property type="entry name" value="RIBONUCLEASE"/>
    <property type="match status" value="1"/>
</dbReference>
<comment type="similarity">
    <text evidence="8">Belongs to the RNR ribonuclease family. RNase R subfamily.</text>
</comment>
<dbReference type="GO" id="GO:0003723">
    <property type="term" value="F:RNA binding"/>
    <property type="evidence" value="ECO:0007669"/>
    <property type="project" value="UniProtKB-UniRule"/>
</dbReference>
<dbReference type="EMBL" id="CP034879">
    <property type="protein sequence ID" value="QCI20684.1"/>
    <property type="molecule type" value="Genomic_DNA"/>
</dbReference>
<proteinExistence type="inferred from homology"/>
<dbReference type="Proteomes" id="UP000298594">
    <property type="component" value="Chromosome"/>
</dbReference>
<evidence type="ECO:0000313" key="10">
    <source>
        <dbReference type="EMBL" id="QCI20684.1"/>
    </source>
</evidence>
<keyword evidence="6 8" id="KW-0269">Exonuclease</keyword>
<dbReference type="InterPro" id="IPR022966">
    <property type="entry name" value="RNase_II/R_CS"/>
</dbReference>
<dbReference type="InterPro" id="IPR011805">
    <property type="entry name" value="RNase_R"/>
</dbReference>
<evidence type="ECO:0000256" key="8">
    <source>
        <dbReference type="HAMAP-Rule" id="MF_01895"/>
    </source>
</evidence>
<dbReference type="Pfam" id="PF08206">
    <property type="entry name" value="OB_RNB"/>
    <property type="match status" value="1"/>
</dbReference>
<reference evidence="10 11" key="1">
    <citation type="submission" date="2018-12" db="EMBL/GenBank/DDBJ databases">
        <authorList>
            <person name="Chong R.A."/>
        </authorList>
    </citation>
    <scope>NUCLEOTIDE SEQUENCE [LARGE SCALE GENOMIC DNA]</scope>
    <source>
        <strain evidence="10 11">Bca</strain>
    </source>
</reference>
<dbReference type="CDD" id="cd04471">
    <property type="entry name" value="S1_RNase_R"/>
    <property type="match status" value="1"/>
</dbReference>
<dbReference type="InterPro" id="IPR001900">
    <property type="entry name" value="RNase_II/R"/>
</dbReference>
<dbReference type="Gene3D" id="2.40.50.140">
    <property type="entry name" value="Nucleic acid-binding proteins"/>
    <property type="match status" value="2"/>
</dbReference>
<dbReference type="NCBIfam" id="NF008648">
    <property type="entry name" value="PRK11642.1"/>
    <property type="match status" value="1"/>
</dbReference>
<evidence type="ECO:0000256" key="6">
    <source>
        <dbReference type="ARBA" id="ARBA00022839"/>
    </source>
</evidence>
<keyword evidence="7 8" id="KW-0694">RNA-binding</keyword>
<accession>A0A4D6Y271</accession>
<dbReference type="InterPro" id="IPR011129">
    <property type="entry name" value="CSD"/>
</dbReference>
<keyword evidence="5 8" id="KW-0378">Hydrolase</keyword>
<dbReference type="InterPro" id="IPR012340">
    <property type="entry name" value="NA-bd_OB-fold"/>
</dbReference>
<dbReference type="EC" id="3.1.13.1" evidence="8"/>
<evidence type="ECO:0000256" key="2">
    <source>
        <dbReference type="ARBA" id="ARBA00004496"/>
    </source>
</evidence>
<dbReference type="HAMAP" id="MF_01895">
    <property type="entry name" value="RNase_R"/>
    <property type="match status" value="1"/>
</dbReference>
<dbReference type="SUPFAM" id="SSF50249">
    <property type="entry name" value="Nucleic acid-binding proteins"/>
    <property type="match status" value="4"/>
</dbReference>
<dbReference type="Pfam" id="PF00773">
    <property type="entry name" value="RNB"/>
    <property type="match status" value="1"/>
</dbReference>
<dbReference type="GO" id="GO:0005829">
    <property type="term" value="C:cytosol"/>
    <property type="evidence" value="ECO:0007669"/>
    <property type="project" value="TreeGrafter"/>
</dbReference>
<dbReference type="InterPro" id="IPR013223">
    <property type="entry name" value="RNase_B_OB_dom"/>
</dbReference>
<dbReference type="RefSeq" id="WP_158359969.1">
    <property type="nucleotide sequence ID" value="NZ_CP034879.1"/>
</dbReference>
<comment type="function">
    <text evidence="8">3'-5' exoribonuclease that releases 5'-nucleoside monophosphates and is involved in maturation of structured RNAs.</text>
</comment>
<protein>
    <recommendedName>
        <fullName evidence="8">Ribonuclease R</fullName>
        <shortName evidence="8">RNase R</shortName>
        <ecNumber evidence="8">3.1.13.1</ecNumber>
    </recommendedName>
</protein>
<dbReference type="InterPro" id="IPR040476">
    <property type="entry name" value="CSD2"/>
</dbReference>
<dbReference type="PROSITE" id="PS50126">
    <property type="entry name" value="S1"/>
    <property type="match status" value="1"/>
</dbReference>
<keyword evidence="3 8" id="KW-0963">Cytoplasm</keyword>
<dbReference type="Pfam" id="PF00575">
    <property type="entry name" value="S1"/>
    <property type="match status" value="1"/>
</dbReference>
<dbReference type="GO" id="GO:0006402">
    <property type="term" value="P:mRNA catabolic process"/>
    <property type="evidence" value="ECO:0007669"/>
    <property type="project" value="TreeGrafter"/>
</dbReference>
<gene>
    <name evidence="8" type="primary">rnr</name>
    <name evidence="10" type="ORF">D9V67_02905</name>
</gene>
<name>A0A4D6Y271_9GAMM</name>
<dbReference type="AlphaFoldDB" id="A0A4D6Y271"/>
<sequence length="725" mass="84377">MVVDPYQKRESKKYKNPIPSREYIASWLKKCTDLISQKNLEKRFGIIHQEEKKALRRRLRAMERDGQIIYTRNRCYITPENLQVVQGKVIGHRDGYGFLRSETLKDDLWLSSEQMKSCIHGDLILAHIIKSDKRGRNAARFLKILKPNTSLIVGRYYINDNVKFVIPDDARFNFKIFILSSIRESITIGSIVVVKLNKHLIRNNKKQGLIVEVLGKEMNTNLAIDIALRTYSIPFLWSEEVKKQLCMIDNKIHQCDLENRIDLRHLPFFTIDDEDACDFDDAIFCKKKINLEEGWNLWVAISDVSYYIQPNTALDKAALERGTSIYFPSLVIPMLPEKISTDVCSLNPNEERLCLICEMSLSNKGELISYKHYEAIICSHGRFTYNEIFKIWNGDVFLCAKYKKFLKDIKNLLRLQKTFNKDDISKKGIYFENIVPKFILDSNLRIKNIYPNIRNDAHKFIESCMILANIASASFVEQHKYSVLFRNHNRPKKDNVISFRLFLKELGLTLLGGEAPESIHYSDLLRKISNRPEYEMIQTILLRSMQQAVYSPDNCGHFGLSLSSYVHFTSPIRRYPDLILHRVIKHLLLEEQLIPLKNSHTSLYNITEIKKIGVHCSMTERRADEANRDVMDWLKCDFMNKKIGHILTGVISNVTSFGFFVRLNQFFIEGLVHITSLQDDYYYFDSLGLKLIGKSNKHIYRLGDTLQVKVSSVNLNERKIELSLI</sequence>
<dbReference type="InterPro" id="IPR050180">
    <property type="entry name" value="RNR_Ribonuclease"/>
</dbReference>
<keyword evidence="4 8" id="KW-0540">Nuclease</keyword>